<proteinExistence type="inferred from homology"/>
<sequence>MENVLLSVRQFRLLIVFSTMSTAFFLLPTVLITNAKQHAWLVPLWTGIVGIGSSLLWVYLATKYPKLNLIQICRSVTGKYVGTVIGLLLIFQMVLLCAWILNNLDDFMATTMLPHTDEWIFGACFLVIAVYSTIKGIESIARTTEFLAPILIIAFIGIFLLVMKNWDGTHLTPLLEFDWDGIFRKSSFMIAFPYMDAFSFIMIFPYVKAKPGFIYLQGASIATLFLSTITFILIGVLGVSRASHLTFPLFSMAQELLVSPFLEHLEAIISLQWLILVFIKLALTFYCVVIGLVHTFNLNNRGMLSLPLAIIMLGLSQSMHQNIIENMEWVEKYILLNHSFFAVCIPALLIIIHFTIRRRRV</sequence>
<evidence type="ECO:0000256" key="6">
    <source>
        <dbReference type="ARBA" id="ARBA00022989"/>
    </source>
</evidence>
<dbReference type="EMBL" id="JAAOIW010000005">
    <property type="protein sequence ID" value="NHN31489.1"/>
    <property type="molecule type" value="Genomic_DNA"/>
</dbReference>
<keyword evidence="4" id="KW-0309">Germination</keyword>
<dbReference type="PANTHER" id="PTHR34975:SF2">
    <property type="entry name" value="SPORE GERMINATION PROTEIN A2"/>
    <property type="match status" value="1"/>
</dbReference>
<evidence type="ECO:0000256" key="7">
    <source>
        <dbReference type="ARBA" id="ARBA00023136"/>
    </source>
</evidence>
<dbReference type="PANTHER" id="PTHR34975">
    <property type="entry name" value="SPORE GERMINATION PROTEIN A2"/>
    <property type="match status" value="1"/>
</dbReference>
<comment type="similarity">
    <text evidence="2">Belongs to the amino acid-polyamine-organocation (APC) superfamily. Spore germination protein (SGP) (TC 2.A.3.9) family.</text>
</comment>
<accession>A0ABX0J8I0</accession>
<feature type="transmembrane region" description="Helical" evidence="8">
    <location>
        <begin position="39"/>
        <end position="60"/>
    </location>
</feature>
<protein>
    <submittedName>
        <fullName evidence="9">Endospore germination permease</fullName>
    </submittedName>
</protein>
<gene>
    <name evidence="9" type="ORF">G9U52_16770</name>
</gene>
<dbReference type="RefSeq" id="WP_166151539.1">
    <property type="nucleotide sequence ID" value="NZ_JAAOIW010000005.1"/>
</dbReference>
<comment type="subcellular location">
    <subcellularLocation>
        <location evidence="1">Membrane</location>
        <topology evidence="1">Multi-pass membrane protein</topology>
    </subcellularLocation>
</comment>
<name>A0ABX0J8I0_9BACL</name>
<comment type="caution">
    <text evidence="9">The sequence shown here is derived from an EMBL/GenBank/DDBJ whole genome shotgun (WGS) entry which is preliminary data.</text>
</comment>
<evidence type="ECO:0000313" key="10">
    <source>
        <dbReference type="Proteomes" id="UP001165962"/>
    </source>
</evidence>
<dbReference type="InterPro" id="IPR004761">
    <property type="entry name" value="Spore_GerAB"/>
</dbReference>
<keyword evidence="10" id="KW-1185">Reference proteome</keyword>
<evidence type="ECO:0000256" key="4">
    <source>
        <dbReference type="ARBA" id="ARBA00022544"/>
    </source>
</evidence>
<reference evidence="9" key="1">
    <citation type="submission" date="2020-03" db="EMBL/GenBank/DDBJ databases">
        <title>Draft sequencing of Paenibacilllus sp. S3N08.</title>
        <authorList>
            <person name="Kim D.-U."/>
        </authorList>
    </citation>
    <scope>NUCLEOTIDE SEQUENCE</scope>
    <source>
        <strain evidence="9">S3N08</strain>
    </source>
</reference>
<feature type="transmembrane region" description="Helical" evidence="8">
    <location>
        <begin position="214"/>
        <end position="239"/>
    </location>
</feature>
<feature type="transmembrane region" description="Helical" evidence="8">
    <location>
        <begin position="335"/>
        <end position="356"/>
    </location>
</feature>
<keyword evidence="7 8" id="KW-0472">Membrane</keyword>
<evidence type="ECO:0000256" key="1">
    <source>
        <dbReference type="ARBA" id="ARBA00004141"/>
    </source>
</evidence>
<evidence type="ECO:0000256" key="5">
    <source>
        <dbReference type="ARBA" id="ARBA00022692"/>
    </source>
</evidence>
<dbReference type="Pfam" id="PF03845">
    <property type="entry name" value="Spore_permease"/>
    <property type="match status" value="1"/>
</dbReference>
<feature type="transmembrane region" description="Helical" evidence="8">
    <location>
        <begin position="80"/>
        <end position="101"/>
    </location>
</feature>
<feature type="transmembrane region" description="Helical" evidence="8">
    <location>
        <begin position="186"/>
        <end position="207"/>
    </location>
</feature>
<evidence type="ECO:0000256" key="2">
    <source>
        <dbReference type="ARBA" id="ARBA00007998"/>
    </source>
</evidence>
<evidence type="ECO:0000256" key="8">
    <source>
        <dbReference type="SAM" id="Phobius"/>
    </source>
</evidence>
<feature type="transmembrane region" description="Helical" evidence="8">
    <location>
        <begin position="304"/>
        <end position="323"/>
    </location>
</feature>
<keyword evidence="6 8" id="KW-1133">Transmembrane helix</keyword>
<feature type="transmembrane region" description="Helical" evidence="8">
    <location>
        <begin position="267"/>
        <end position="292"/>
    </location>
</feature>
<evidence type="ECO:0000313" key="9">
    <source>
        <dbReference type="EMBL" id="NHN31489.1"/>
    </source>
</evidence>
<evidence type="ECO:0000256" key="3">
    <source>
        <dbReference type="ARBA" id="ARBA00022448"/>
    </source>
</evidence>
<dbReference type="Proteomes" id="UP001165962">
    <property type="component" value="Unassembled WGS sequence"/>
</dbReference>
<feature type="transmembrane region" description="Helical" evidence="8">
    <location>
        <begin position="116"/>
        <end position="134"/>
    </location>
</feature>
<feature type="transmembrane region" description="Helical" evidence="8">
    <location>
        <begin position="12"/>
        <end position="33"/>
    </location>
</feature>
<keyword evidence="5 8" id="KW-0812">Transmembrane</keyword>
<dbReference type="NCBIfam" id="TIGR00912">
    <property type="entry name" value="2A0309"/>
    <property type="match status" value="1"/>
</dbReference>
<feature type="transmembrane region" description="Helical" evidence="8">
    <location>
        <begin position="146"/>
        <end position="166"/>
    </location>
</feature>
<organism evidence="9 10">
    <name type="scientific">Paenibacillus agricola</name>
    <dbReference type="NCBI Taxonomy" id="2716264"/>
    <lineage>
        <taxon>Bacteria</taxon>
        <taxon>Bacillati</taxon>
        <taxon>Bacillota</taxon>
        <taxon>Bacilli</taxon>
        <taxon>Bacillales</taxon>
        <taxon>Paenibacillaceae</taxon>
        <taxon>Paenibacillus</taxon>
    </lineage>
</organism>
<keyword evidence="3" id="KW-0813">Transport</keyword>